<sequence>MTKPQLWYWPDIQGRGEFVRLALEAAGIDYEDSARTRGTDALIADLDRRSGRAPFAPPYLEIDGLVIAQVANILLYLGDRRDLAPSAILDRYWVHQVQLTIADAVAEAHNVHHPIAVMDYYDDQKAEALRAAEQFRAERLPKFLDYLEQAAACNDGPWMIDHRWTYADTSIFQLIEGLRYMFPQRMATLEPRYPALVRIHDMVARLPGVRAYLASDRRVAFNEQGIFRHYSELDGA</sequence>
<keyword evidence="4" id="KW-1185">Reference proteome</keyword>
<dbReference type="Proteomes" id="UP000621447">
    <property type="component" value="Unassembled WGS sequence"/>
</dbReference>
<name>A0ABX2JEJ5_9SPHN</name>
<gene>
    <name evidence="3" type="ORF">HRV97_05600</name>
</gene>
<dbReference type="RefSeq" id="WP_174192894.1">
    <property type="nucleotide sequence ID" value="NZ_JABULH010000002.1"/>
</dbReference>
<dbReference type="EMBL" id="JABULH010000002">
    <property type="protein sequence ID" value="NTS64627.1"/>
    <property type="molecule type" value="Genomic_DNA"/>
</dbReference>
<evidence type="ECO:0000259" key="1">
    <source>
        <dbReference type="PROSITE" id="PS50404"/>
    </source>
</evidence>
<dbReference type="InterPro" id="IPR004046">
    <property type="entry name" value="GST_C"/>
</dbReference>
<dbReference type="SUPFAM" id="SSF47616">
    <property type="entry name" value="GST C-terminal domain-like"/>
    <property type="match status" value="1"/>
</dbReference>
<proteinExistence type="predicted"/>
<dbReference type="InterPro" id="IPR010987">
    <property type="entry name" value="Glutathione-S-Trfase_C-like"/>
</dbReference>
<evidence type="ECO:0000313" key="4">
    <source>
        <dbReference type="Proteomes" id="UP000621447"/>
    </source>
</evidence>
<dbReference type="PANTHER" id="PTHR11571:SF263">
    <property type="entry name" value="GLUTATHIONE S-TRANSFERASE"/>
    <property type="match status" value="1"/>
</dbReference>
<protein>
    <submittedName>
        <fullName evidence="3">Glutathione S-transferase</fullName>
    </submittedName>
</protein>
<dbReference type="Gene3D" id="1.20.1050.10">
    <property type="match status" value="1"/>
</dbReference>
<feature type="domain" description="GST N-terminal" evidence="1">
    <location>
        <begin position="3"/>
        <end position="85"/>
    </location>
</feature>
<dbReference type="InterPro" id="IPR036249">
    <property type="entry name" value="Thioredoxin-like_sf"/>
</dbReference>
<dbReference type="PANTHER" id="PTHR11571">
    <property type="entry name" value="GLUTATHIONE S-TRANSFERASE"/>
    <property type="match status" value="1"/>
</dbReference>
<comment type="caution">
    <text evidence="3">The sequence shown here is derived from an EMBL/GenBank/DDBJ whole genome shotgun (WGS) entry which is preliminary data.</text>
</comment>
<dbReference type="SUPFAM" id="SSF52833">
    <property type="entry name" value="Thioredoxin-like"/>
    <property type="match status" value="1"/>
</dbReference>
<reference evidence="3 4" key="1">
    <citation type="submission" date="2020-06" db="EMBL/GenBank/DDBJ databases">
        <title>Sphingomonas hominis sp. nov., a member of the Sphingomonas, isolated from the hair of a 22-year-old girl.</title>
        <authorList>
            <person name="Zhang D.-F."/>
            <person name="Cui X.-W."/>
        </authorList>
    </citation>
    <scope>NUCLEOTIDE SEQUENCE [LARGE SCALE GENOMIC DNA]</scope>
    <source>
        <strain evidence="3 4">HHU CXW</strain>
    </source>
</reference>
<dbReference type="CDD" id="cd03039">
    <property type="entry name" value="GST_N_Sigma_like"/>
    <property type="match status" value="1"/>
</dbReference>
<feature type="domain" description="GST C-terminal" evidence="2">
    <location>
        <begin position="87"/>
        <end position="233"/>
    </location>
</feature>
<dbReference type="Pfam" id="PF14497">
    <property type="entry name" value="GST_C_3"/>
    <property type="match status" value="1"/>
</dbReference>
<organism evidence="3 4">
    <name type="scientific">Sphingomonas hominis</name>
    <dbReference type="NCBI Taxonomy" id="2741495"/>
    <lineage>
        <taxon>Bacteria</taxon>
        <taxon>Pseudomonadati</taxon>
        <taxon>Pseudomonadota</taxon>
        <taxon>Alphaproteobacteria</taxon>
        <taxon>Sphingomonadales</taxon>
        <taxon>Sphingomonadaceae</taxon>
        <taxon>Sphingomonas</taxon>
    </lineage>
</organism>
<dbReference type="InterPro" id="IPR050213">
    <property type="entry name" value="GST_superfamily"/>
</dbReference>
<evidence type="ECO:0000313" key="3">
    <source>
        <dbReference type="EMBL" id="NTS64627.1"/>
    </source>
</evidence>
<dbReference type="InterPro" id="IPR004045">
    <property type="entry name" value="Glutathione_S-Trfase_N"/>
</dbReference>
<dbReference type="InterPro" id="IPR036282">
    <property type="entry name" value="Glutathione-S-Trfase_C_sf"/>
</dbReference>
<accession>A0ABX2JEJ5</accession>
<evidence type="ECO:0000259" key="2">
    <source>
        <dbReference type="PROSITE" id="PS50405"/>
    </source>
</evidence>
<dbReference type="PROSITE" id="PS50404">
    <property type="entry name" value="GST_NTER"/>
    <property type="match status" value="1"/>
</dbReference>
<dbReference type="Gene3D" id="3.40.30.10">
    <property type="entry name" value="Glutaredoxin"/>
    <property type="match status" value="1"/>
</dbReference>
<dbReference type="CDD" id="cd03192">
    <property type="entry name" value="GST_C_Sigma_like"/>
    <property type="match status" value="1"/>
</dbReference>
<dbReference type="PROSITE" id="PS50405">
    <property type="entry name" value="GST_CTER"/>
    <property type="match status" value="1"/>
</dbReference>